<proteinExistence type="predicted"/>
<name>A0A0W4ZBD2_PNEC8</name>
<organism evidence="7 8">
    <name type="scientific">Pneumocystis carinii (strain B80)</name>
    <name type="common">Rat pneumocystis pneumonia agent</name>
    <name type="synonym">Pneumocystis carinii f. sp. carinii</name>
    <dbReference type="NCBI Taxonomy" id="1408658"/>
    <lineage>
        <taxon>Eukaryota</taxon>
        <taxon>Fungi</taxon>
        <taxon>Dikarya</taxon>
        <taxon>Ascomycota</taxon>
        <taxon>Taphrinomycotina</taxon>
        <taxon>Pneumocystomycetes</taxon>
        <taxon>Pneumocystaceae</taxon>
        <taxon>Pneumocystis</taxon>
    </lineage>
</organism>
<reference evidence="8" key="1">
    <citation type="journal article" date="2016" name="Nat. Commun.">
        <title>Genome analysis of three Pneumocystis species reveals adaptation mechanisms to life exclusively in mammalian hosts.</title>
        <authorList>
            <person name="Ma L."/>
            <person name="Chen Z."/>
            <person name="Huang D.W."/>
            <person name="Kutty G."/>
            <person name="Ishihara M."/>
            <person name="Wang H."/>
            <person name="Abouelleil A."/>
            <person name="Bishop L."/>
            <person name="Davey E."/>
            <person name="Deng R."/>
            <person name="Deng X."/>
            <person name="Fan L."/>
            <person name="Fantoni G."/>
            <person name="Fitzgerald M."/>
            <person name="Gogineni E."/>
            <person name="Goldberg J.M."/>
            <person name="Handley G."/>
            <person name="Hu X."/>
            <person name="Huber C."/>
            <person name="Jiao X."/>
            <person name="Jones K."/>
            <person name="Levin J.Z."/>
            <person name="Liu Y."/>
            <person name="Macdonald P."/>
            <person name="Melnikov A."/>
            <person name="Raley C."/>
            <person name="Sassi M."/>
            <person name="Sherman B.T."/>
            <person name="Song X."/>
            <person name="Sykes S."/>
            <person name="Tran B."/>
            <person name="Walsh L."/>
            <person name="Xia Y."/>
            <person name="Yang J."/>
            <person name="Young S."/>
            <person name="Zeng Q."/>
            <person name="Zheng X."/>
            <person name="Stephens R."/>
            <person name="Nusbaum C."/>
            <person name="Birren B.W."/>
            <person name="Azadi P."/>
            <person name="Lempicki R.A."/>
            <person name="Cuomo C.A."/>
            <person name="Kovacs J.A."/>
        </authorList>
    </citation>
    <scope>NUCLEOTIDE SEQUENCE [LARGE SCALE GENOMIC DNA]</scope>
    <source>
        <strain evidence="8">B80</strain>
    </source>
</reference>
<protein>
    <recommendedName>
        <fullName evidence="3">NudC domain-containing protein 1</fullName>
    </recommendedName>
</protein>
<keyword evidence="4" id="KW-0963">Cytoplasm</keyword>
<dbReference type="InterPro" id="IPR008978">
    <property type="entry name" value="HSP20-like_chaperone"/>
</dbReference>
<dbReference type="InterPro" id="IPR007052">
    <property type="entry name" value="CS_dom"/>
</dbReference>
<gene>
    <name evidence="7" type="ORF">T552_03511</name>
</gene>
<dbReference type="PANTHER" id="PTHR21664:SF1">
    <property type="entry name" value="NUDC DOMAIN-CONTAINING PROTEIN 1"/>
    <property type="match status" value="1"/>
</dbReference>
<evidence type="ECO:0000259" key="6">
    <source>
        <dbReference type="PROSITE" id="PS51203"/>
    </source>
</evidence>
<dbReference type="VEuPathDB" id="FungiDB:T552_03511"/>
<dbReference type="CDD" id="cd06467">
    <property type="entry name" value="p23_NUDC_like"/>
    <property type="match status" value="1"/>
</dbReference>
<dbReference type="GO" id="GO:0005737">
    <property type="term" value="C:cytoplasm"/>
    <property type="evidence" value="ECO:0007669"/>
    <property type="project" value="UniProtKB-SubCell"/>
</dbReference>
<dbReference type="Pfam" id="PF04969">
    <property type="entry name" value="CS"/>
    <property type="match status" value="1"/>
</dbReference>
<dbReference type="GO" id="GO:0005634">
    <property type="term" value="C:nucleus"/>
    <property type="evidence" value="ECO:0007669"/>
    <property type="project" value="UniProtKB-SubCell"/>
</dbReference>
<evidence type="ECO:0000256" key="2">
    <source>
        <dbReference type="ARBA" id="ARBA00004496"/>
    </source>
</evidence>
<sequence>MNNQVNTSRTTLKLSRNTTLLHPKFESYKLRNDEEILSFYRLNISHKLAKLQIPSYAKIGYYEWKARLARNHLRPSVKPCSALYISEDGVFVELFMEKKENDIVLKERIITSIDMPKIECRGESYDDIYPYFPDLKSLTETLILATDGAGKFYFIDSSSDPAQVDMAVFSTEDLEFHPFIILDAIFHSNIKIQVLIAHLNGKKEKTDAKSKRYLIKNIMCEKVSTSWELSVLNVYFSKEIPIYSQFLGETLIDQTIILGVQDRIQNNLQKECETLTEYNGESHYTWIQTSEDIRLFLTISPTTVKQDISIKFSLDQLEGFSENNGLKYILNSKFYYTIIPSESTWTLSKTPLFPEQILEICMKKENAGLKWPHVFKNKDNALELENLSDRTIVLKNLLSLKSQPISKTKLSDDYIIDYEDSETYFLQQFKEDVCIAEINGLTIIGSQFTNEKNKNSCIAVKYDVDALIYNIKSSNETSLMDLVHSYTFPALSYISSSKISKKYLKYSYTGKFAIIVESGAYRKGLCNSQNLYLYWNVVNNQVNSYQSVIKIQMEALGLCQIGDHEIIILGENEEKPVALLITNL</sequence>
<dbReference type="OrthoDB" id="428655at2759"/>
<dbReference type="PROSITE" id="PS51203">
    <property type="entry name" value="CS"/>
    <property type="match status" value="1"/>
</dbReference>
<keyword evidence="5" id="KW-0539">Nucleus</keyword>
<feature type="domain" description="CS" evidence="6">
    <location>
        <begin position="279"/>
        <end position="375"/>
    </location>
</feature>
<comment type="caution">
    <text evidence="7">The sequence shown here is derived from an EMBL/GenBank/DDBJ whole genome shotgun (WGS) entry which is preliminary data.</text>
</comment>
<dbReference type="RefSeq" id="XP_018224266.1">
    <property type="nucleotide sequence ID" value="XM_018372013.1"/>
</dbReference>
<dbReference type="InterPro" id="IPR037895">
    <property type="entry name" value="NUDCD1"/>
</dbReference>
<evidence type="ECO:0000256" key="3">
    <source>
        <dbReference type="ARBA" id="ARBA00018915"/>
    </source>
</evidence>
<evidence type="ECO:0000256" key="5">
    <source>
        <dbReference type="ARBA" id="ARBA00023242"/>
    </source>
</evidence>
<accession>A0A0W4ZBD2</accession>
<dbReference type="GeneID" id="28938216"/>
<evidence type="ECO:0000256" key="4">
    <source>
        <dbReference type="ARBA" id="ARBA00022490"/>
    </source>
</evidence>
<dbReference type="AlphaFoldDB" id="A0A0W4ZBD2"/>
<dbReference type="PANTHER" id="PTHR21664">
    <property type="entry name" value="CHRONIC MYELOGENOUS LEUKEMIA TUMOR ANTIGEN 66"/>
    <property type="match status" value="1"/>
</dbReference>
<dbReference type="Proteomes" id="UP000054454">
    <property type="component" value="Unassembled WGS sequence"/>
</dbReference>
<evidence type="ECO:0000256" key="1">
    <source>
        <dbReference type="ARBA" id="ARBA00004123"/>
    </source>
</evidence>
<keyword evidence="8" id="KW-1185">Reference proteome</keyword>
<dbReference type="Gene3D" id="2.60.40.790">
    <property type="match status" value="1"/>
</dbReference>
<evidence type="ECO:0000313" key="7">
    <source>
        <dbReference type="EMBL" id="KTW25651.1"/>
    </source>
</evidence>
<evidence type="ECO:0000313" key="8">
    <source>
        <dbReference type="Proteomes" id="UP000054454"/>
    </source>
</evidence>
<dbReference type="SUPFAM" id="SSF49764">
    <property type="entry name" value="HSP20-like chaperones"/>
    <property type="match status" value="1"/>
</dbReference>
<comment type="subcellular location">
    <subcellularLocation>
        <location evidence="2">Cytoplasm</location>
    </subcellularLocation>
    <subcellularLocation>
        <location evidence="1">Nucleus</location>
    </subcellularLocation>
</comment>
<dbReference type="EMBL" id="LFVZ01000017">
    <property type="protein sequence ID" value="KTW25651.1"/>
    <property type="molecule type" value="Genomic_DNA"/>
</dbReference>